<dbReference type="Proteomes" id="UP001165060">
    <property type="component" value="Unassembled WGS sequence"/>
</dbReference>
<keyword evidence="3" id="KW-1185">Reference proteome</keyword>
<comment type="caution">
    <text evidence="2">The sequence shown here is derived from an EMBL/GenBank/DDBJ whole genome shotgun (WGS) entry which is preliminary data.</text>
</comment>
<evidence type="ECO:0000256" key="1">
    <source>
        <dbReference type="SAM" id="MobiDB-lite"/>
    </source>
</evidence>
<reference evidence="2 3" key="1">
    <citation type="journal article" date="2023" name="Commun. Biol.">
        <title>Genome analysis of Parmales, the sister group of diatoms, reveals the evolutionary specialization of diatoms from phago-mixotrophs to photoautotrophs.</title>
        <authorList>
            <person name="Ban H."/>
            <person name="Sato S."/>
            <person name="Yoshikawa S."/>
            <person name="Yamada K."/>
            <person name="Nakamura Y."/>
            <person name="Ichinomiya M."/>
            <person name="Sato N."/>
            <person name="Blanc-Mathieu R."/>
            <person name="Endo H."/>
            <person name="Kuwata A."/>
            <person name="Ogata H."/>
        </authorList>
    </citation>
    <scope>NUCLEOTIDE SEQUENCE [LARGE SCALE GENOMIC DNA]</scope>
</reference>
<organism evidence="2 3">
    <name type="scientific">Tetraparma gracilis</name>
    <dbReference type="NCBI Taxonomy" id="2962635"/>
    <lineage>
        <taxon>Eukaryota</taxon>
        <taxon>Sar</taxon>
        <taxon>Stramenopiles</taxon>
        <taxon>Ochrophyta</taxon>
        <taxon>Bolidophyceae</taxon>
        <taxon>Parmales</taxon>
        <taxon>Triparmaceae</taxon>
        <taxon>Tetraparma</taxon>
    </lineage>
</organism>
<feature type="non-terminal residue" evidence="2">
    <location>
        <position position="650"/>
    </location>
</feature>
<sequence length="650" mass="71721">MWRRISSILASSRGKLLNPPALSSRPPLPLSISPPSVSPPLPSSPAVGAPPAPLTVLEDLRLLYHEKATHEPTTRLPRIHHNITEFEKSASRNPLSDTMSRRVAVSALRELSNPTNLRGLGGTVCGVFFLGSVEAVQLLSADLSSIVSSLDNLSFVCHYGLNSILPSCTWHTLDPKLVAEALGLPSDVLQTPLPPSTSFAVLQIATVRHLVATSALFRQLFRVSSVTLRARQEYSKGIENGDVPPLACVKEKVVRLGGSKSDVTVVSLDRYADHLLPVYEDPSKVKYLVKRHSQKHTVPVYWRVAAQNYGHPRGWDNLHISPDWLLQTTIPGRLILVCEADLVNDEDSLSLAPAAARDLTIGQTTEAFRRIVARARECMGGETQFRVLRVVLGDSMELFTSGGGHSSTLRERVLRGKEADVLVDCRAPVWLEVLESLEKLVKGAGAEEEGELRRVWLFTDSKEYFQNLEQFCRRFGFEIVDGFAELNKAQEKPRREGGEEQRKAAAFVCFSSTASSITHTLMLYNVGIQKHVEGVVSLVDKVAGRDQLEAENRGGELAGLEVVCSSIIHDELFKSVRIWSRMGFSGGAIQEELDFRFARILEAETAITIEHEQDEQGAVRRRELEGEEKREREKGRAEREELGGGGGRGA</sequence>
<accession>A0ABQ6MR63</accession>
<dbReference type="Pfam" id="PF20524">
    <property type="entry name" value="DUF6739"/>
    <property type="match status" value="2"/>
</dbReference>
<evidence type="ECO:0000313" key="2">
    <source>
        <dbReference type="EMBL" id="GMI30436.1"/>
    </source>
</evidence>
<protein>
    <submittedName>
        <fullName evidence="2">Uncharacterized protein</fullName>
    </submittedName>
</protein>
<feature type="compositionally biased region" description="Basic and acidic residues" evidence="1">
    <location>
        <begin position="617"/>
        <end position="642"/>
    </location>
</feature>
<dbReference type="EMBL" id="BRYB01001655">
    <property type="protein sequence ID" value="GMI30436.1"/>
    <property type="molecule type" value="Genomic_DNA"/>
</dbReference>
<dbReference type="InterPro" id="IPR046627">
    <property type="entry name" value="DUF6739"/>
</dbReference>
<proteinExistence type="predicted"/>
<feature type="region of interest" description="Disordered" evidence="1">
    <location>
        <begin position="611"/>
        <end position="650"/>
    </location>
</feature>
<gene>
    <name evidence="2" type="ORF">TeGR_g13704</name>
</gene>
<evidence type="ECO:0000313" key="3">
    <source>
        <dbReference type="Proteomes" id="UP001165060"/>
    </source>
</evidence>
<name>A0ABQ6MR63_9STRA</name>